<dbReference type="EMBL" id="JACTNZ010000001">
    <property type="protein sequence ID" value="KAG5564488.1"/>
    <property type="molecule type" value="Genomic_DNA"/>
</dbReference>
<comment type="caution">
    <text evidence="1">The sequence shown here is derived from an EMBL/GenBank/DDBJ whole genome shotgun (WGS) entry which is preliminary data.</text>
</comment>
<dbReference type="Gene3D" id="3.90.180.10">
    <property type="entry name" value="Medium-chain alcohol dehydrogenases, catalytic domain"/>
    <property type="match status" value="1"/>
</dbReference>
<dbReference type="GO" id="GO:0016628">
    <property type="term" value="F:oxidoreductase activity, acting on the CH-CH group of donors, NAD or NADP as acceptor"/>
    <property type="evidence" value="ECO:0007669"/>
    <property type="project" value="InterPro"/>
</dbReference>
<name>A0AAV6LHD1_9ERIC</name>
<dbReference type="Proteomes" id="UP000823749">
    <property type="component" value="Chromosome 1"/>
</dbReference>
<protein>
    <submittedName>
        <fullName evidence="1">Uncharacterized protein</fullName>
    </submittedName>
</protein>
<sequence length="164" mass="17876">MEVMNKFITTKCHINGAPHESDFEIKTGTFSISIDSGSNNVVVKCLYLSMDPFQINRMKSYNSIQNTSSLAVGIVPGEDLVSLQHMLGFFEVCKPTKGEKVFVSAASGSVGNLVGQYAKLFGCYVVGCAGSKQKVHLLISYCDFSFSIIGHRKSGGIAEREAWF</sequence>
<organism evidence="1 2">
    <name type="scientific">Rhododendron griersonianum</name>
    <dbReference type="NCBI Taxonomy" id="479676"/>
    <lineage>
        <taxon>Eukaryota</taxon>
        <taxon>Viridiplantae</taxon>
        <taxon>Streptophyta</taxon>
        <taxon>Embryophyta</taxon>
        <taxon>Tracheophyta</taxon>
        <taxon>Spermatophyta</taxon>
        <taxon>Magnoliopsida</taxon>
        <taxon>eudicotyledons</taxon>
        <taxon>Gunneridae</taxon>
        <taxon>Pentapetalae</taxon>
        <taxon>asterids</taxon>
        <taxon>Ericales</taxon>
        <taxon>Ericaceae</taxon>
        <taxon>Ericoideae</taxon>
        <taxon>Rhodoreae</taxon>
        <taxon>Rhododendron</taxon>
    </lineage>
</organism>
<dbReference type="AlphaFoldDB" id="A0AAV6LHD1"/>
<keyword evidence="2" id="KW-1185">Reference proteome</keyword>
<evidence type="ECO:0000313" key="1">
    <source>
        <dbReference type="EMBL" id="KAG5564488.1"/>
    </source>
</evidence>
<proteinExistence type="predicted"/>
<accession>A0AAV6LHD1</accession>
<reference evidence="1" key="1">
    <citation type="submission" date="2020-08" db="EMBL/GenBank/DDBJ databases">
        <title>Plant Genome Project.</title>
        <authorList>
            <person name="Zhang R.-G."/>
        </authorList>
    </citation>
    <scope>NUCLEOTIDE SEQUENCE</scope>
    <source>
        <strain evidence="1">WSP0</strain>
        <tissue evidence="1">Leaf</tissue>
    </source>
</reference>
<dbReference type="InterPro" id="IPR045010">
    <property type="entry name" value="MDR_fam"/>
</dbReference>
<dbReference type="PANTHER" id="PTHR43205:SF12">
    <property type="entry name" value="OS06G0602900 PROTEIN"/>
    <property type="match status" value="1"/>
</dbReference>
<dbReference type="SUPFAM" id="SSF51735">
    <property type="entry name" value="NAD(P)-binding Rossmann-fold domains"/>
    <property type="match status" value="1"/>
</dbReference>
<dbReference type="PANTHER" id="PTHR43205">
    <property type="entry name" value="PROSTAGLANDIN REDUCTASE"/>
    <property type="match status" value="1"/>
</dbReference>
<dbReference type="SUPFAM" id="SSF50129">
    <property type="entry name" value="GroES-like"/>
    <property type="match status" value="1"/>
</dbReference>
<gene>
    <name evidence="1" type="ORF">RHGRI_000612</name>
</gene>
<evidence type="ECO:0000313" key="2">
    <source>
        <dbReference type="Proteomes" id="UP000823749"/>
    </source>
</evidence>
<dbReference type="Gene3D" id="3.40.50.720">
    <property type="entry name" value="NAD(P)-binding Rossmann-like Domain"/>
    <property type="match status" value="1"/>
</dbReference>
<dbReference type="InterPro" id="IPR011032">
    <property type="entry name" value="GroES-like_sf"/>
</dbReference>
<dbReference type="InterPro" id="IPR036291">
    <property type="entry name" value="NAD(P)-bd_dom_sf"/>
</dbReference>